<protein>
    <submittedName>
        <fullName evidence="1">DUF488 family protein</fullName>
    </submittedName>
</protein>
<evidence type="ECO:0000313" key="2">
    <source>
        <dbReference type="Proteomes" id="UP000319523"/>
    </source>
</evidence>
<dbReference type="EMBL" id="VHQI01000004">
    <property type="protein sequence ID" value="TPW42670.1"/>
    <property type="molecule type" value="Genomic_DNA"/>
</dbReference>
<dbReference type="RefSeq" id="WP_141175642.1">
    <property type="nucleotide sequence ID" value="NZ_JBHUFX010000011.1"/>
</dbReference>
<organism evidence="1 2">
    <name type="scientific">Mixta tenebrionis</name>
    <dbReference type="NCBI Taxonomy" id="2562439"/>
    <lineage>
        <taxon>Bacteria</taxon>
        <taxon>Pseudomonadati</taxon>
        <taxon>Pseudomonadota</taxon>
        <taxon>Gammaproteobacteria</taxon>
        <taxon>Enterobacterales</taxon>
        <taxon>Erwiniaceae</taxon>
        <taxon>Mixta</taxon>
    </lineage>
</organism>
<dbReference type="InterPro" id="IPR052552">
    <property type="entry name" value="YeaO-like"/>
</dbReference>
<comment type="caution">
    <text evidence="1">The sequence shown here is derived from an EMBL/GenBank/DDBJ whole genome shotgun (WGS) entry which is preliminary data.</text>
</comment>
<accession>A0A506VBQ9</accession>
<dbReference type="OrthoDB" id="9790745at2"/>
<proteinExistence type="predicted"/>
<dbReference type="PANTHER" id="PTHR36849:SF1">
    <property type="entry name" value="CYTOPLASMIC PROTEIN"/>
    <property type="match status" value="1"/>
</dbReference>
<dbReference type="Pfam" id="PF22752">
    <property type="entry name" value="DUF488-N3i"/>
    <property type="match status" value="1"/>
</dbReference>
<dbReference type="PANTHER" id="PTHR36849">
    <property type="entry name" value="CYTOPLASMIC PROTEIN-RELATED"/>
    <property type="match status" value="1"/>
</dbReference>
<name>A0A506VBQ9_9GAMM</name>
<reference evidence="1 2" key="1">
    <citation type="submission" date="2019-06" db="EMBL/GenBank/DDBJ databases">
        <authorList>
            <person name="Yang Y."/>
        </authorList>
    </citation>
    <scope>NUCLEOTIDE SEQUENCE [LARGE SCALE GENOMIC DNA]</scope>
    <source>
        <strain evidence="1 2">BIT-26</strain>
    </source>
</reference>
<dbReference type="Proteomes" id="UP000319523">
    <property type="component" value="Unassembled WGS sequence"/>
</dbReference>
<sequence>MIQCKRVYQPAAADDGYRVLVDYLWPRGIKKSALPLDEWARGVAPAPALRKAFHQQAIDYSGFSERYRSQLLATPASWQPLLDKARAGNLTLLFSARDEQHNQACVLAEFLHQQLDAG</sequence>
<dbReference type="AlphaFoldDB" id="A0A506VBQ9"/>
<gene>
    <name evidence="1" type="ORF">FKM52_07775</name>
</gene>
<keyword evidence="2" id="KW-1185">Reference proteome</keyword>
<evidence type="ECO:0000313" key="1">
    <source>
        <dbReference type="EMBL" id="TPW42670.1"/>
    </source>
</evidence>